<organism evidence="2 3">
    <name type="scientific">Mycoplana azooxidifex</name>
    <dbReference type="NCBI Taxonomy" id="1636188"/>
    <lineage>
        <taxon>Bacteria</taxon>
        <taxon>Pseudomonadati</taxon>
        <taxon>Pseudomonadota</taxon>
        <taxon>Alphaproteobacteria</taxon>
        <taxon>Hyphomicrobiales</taxon>
        <taxon>Rhizobiaceae</taxon>
        <taxon>Mycoplana</taxon>
    </lineage>
</organism>
<dbReference type="Pfam" id="PF18863">
    <property type="entry name" value="AbiJ_NTD4"/>
    <property type="match status" value="1"/>
</dbReference>
<dbReference type="Proteomes" id="UP000574761">
    <property type="component" value="Unassembled WGS sequence"/>
</dbReference>
<reference evidence="2 3" key="1">
    <citation type="submission" date="2020-08" db="EMBL/GenBank/DDBJ databases">
        <title>Genomic Encyclopedia of Type Strains, Phase IV (KMG-IV): sequencing the most valuable type-strain genomes for metagenomic binning, comparative biology and taxonomic classification.</title>
        <authorList>
            <person name="Goeker M."/>
        </authorList>
    </citation>
    <scope>NUCLEOTIDE SEQUENCE [LARGE SCALE GENOMIC DNA]</scope>
    <source>
        <strain evidence="2 3">DSM 100211</strain>
    </source>
</reference>
<dbReference type="InterPro" id="IPR049503">
    <property type="entry name" value="AbiJ_NTD4"/>
</dbReference>
<evidence type="ECO:0000313" key="3">
    <source>
        <dbReference type="Proteomes" id="UP000574761"/>
    </source>
</evidence>
<dbReference type="RefSeq" id="WP_183805497.1">
    <property type="nucleotide sequence ID" value="NZ_JACIEE010000006.1"/>
</dbReference>
<evidence type="ECO:0000313" key="2">
    <source>
        <dbReference type="EMBL" id="MBB3977730.1"/>
    </source>
</evidence>
<name>A0A7W6DBI6_9HYPH</name>
<protein>
    <recommendedName>
        <fullName evidence="1">HEPN AbiJ-N-terminal domain-containing protein</fullName>
    </recommendedName>
</protein>
<comment type="caution">
    <text evidence="2">The sequence shown here is derived from an EMBL/GenBank/DDBJ whole genome shotgun (WGS) entry which is preliminary data.</text>
</comment>
<sequence length="341" mass="39472">MLTDVFVNRYDDTPIWSSFGEYERRFMVQASKIITEQLFPYYIDGSVNTSAETSLQSLHDKLAMEIGIDPLSPLFKGTYRYPINDIVKNFFQRSFELTDNADTFIKRRLSLVELAFREYETEVKASNANLTHKLAELKSNKELPKLARALRVPTFTEEYVVRHNKALNVVFEGNVTELNERFRQAKFPLMYRNGYIQISDDSVIAREIEQPFWALVSDAKWKNVEHDMLEAIDLRDTKRRNAALAAAKALESTIKIICDDKGWTTGNEKGAANYIDNLVSEKNGRFIAVWESEFLRSFFREIRNKLGHGPGAHPALELNPYQDRWAIETCMSWIKSLMSRL</sequence>
<proteinExistence type="predicted"/>
<gene>
    <name evidence="2" type="ORF">GGQ64_002944</name>
</gene>
<evidence type="ECO:0000259" key="1">
    <source>
        <dbReference type="Pfam" id="PF18863"/>
    </source>
</evidence>
<feature type="domain" description="HEPN AbiJ-N-terminal" evidence="1">
    <location>
        <begin position="5"/>
        <end position="213"/>
    </location>
</feature>
<dbReference type="AlphaFoldDB" id="A0A7W6DBI6"/>
<keyword evidence="3" id="KW-1185">Reference proteome</keyword>
<accession>A0A7W6DBI6</accession>
<dbReference type="EMBL" id="JACIEE010000006">
    <property type="protein sequence ID" value="MBB3977730.1"/>
    <property type="molecule type" value="Genomic_DNA"/>
</dbReference>